<organism evidence="10 11">
    <name type="scientific">Pseudalkalibacillus berkeleyi</name>
    <dbReference type="NCBI Taxonomy" id="1069813"/>
    <lineage>
        <taxon>Bacteria</taxon>
        <taxon>Bacillati</taxon>
        <taxon>Bacillota</taxon>
        <taxon>Bacilli</taxon>
        <taxon>Bacillales</taxon>
        <taxon>Fictibacillaceae</taxon>
        <taxon>Pseudalkalibacillus</taxon>
    </lineage>
</organism>
<dbReference type="InterPro" id="IPR043429">
    <property type="entry name" value="ArtM/GltK/GlnP/TcyL/YhdX-like"/>
</dbReference>
<dbReference type="InterPro" id="IPR000515">
    <property type="entry name" value="MetI-like"/>
</dbReference>
<dbReference type="InterPro" id="IPR035906">
    <property type="entry name" value="MetI-like_sf"/>
</dbReference>
<evidence type="ECO:0000259" key="9">
    <source>
        <dbReference type="PROSITE" id="PS50928"/>
    </source>
</evidence>
<keyword evidence="4 8" id="KW-0812">Transmembrane</keyword>
<evidence type="ECO:0000256" key="3">
    <source>
        <dbReference type="ARBA" id="ARBA00022475"/>
    </source>
</evidence>
<dbReference type="NCBIfam" id="TIGR01726">
    <property type="entry name" value="HEQRo_perm_3TM"/>
    <property type="match status" value="1"/>
</dbReference>
<dbReference type="RefSeq" id="WP_236330348.1">
    <property type="nucleotide sequence ID" value="NZ_JAKIJS010000001.1"/>
</dbReference>
<feature type="transmembrane region" description="Helical" evidence="8">
    <location>
        <begin position="185"/>
        <end position="210"/>
    </location>
</feature>
<evidence type="ECO:0000313" key="10">
    <source>
        <dbReference type="EMBL" id="MCF6136145.1"/>
    </source>
</evidence>
<dbReference type="Pfam" id="PF00528">
    <property type="entry name" value="BPD_transp_1"/>
    <property type="match status" value="1"/>
</dbReference>
<dbReference type="SUPFAM" id="SSF161098">
    <property type="entry name" value="MetI-like"/>
    <property type="match status" value="1"/>
</dbReference>
<keyword evidence="3" id="KW-1003">Cell membrane</keyword>
<evidence type="ECO:0000256" key="4">
    <source>
        <dbReference type="ARBA" id="ARBA00022692"/>
    </source>
</evidence>
<keyword evidence="7 8" id="KW-0472">Membrane</keyword>
<gene>
    <name evidence="10" type="ORF">L2716_00295</name>
</gene>
<keyword evidence="6 8" id="KW-1133">Transmembrane helix</keyword>
<dbReference type="EMBL" id="JAKIJS010000001">
    <property type="protein sequence ID" value="MCF6136145.1"/>
    <property type="molecule type" value="Genomic_DNA"/>
</dbReference>
<comment type="subcellular location">
    <subcellularLocation>
        <location evidence="1 8">Cell membrane</location>
        <topology evidence="1 8">Multi-pass membrane protein</topology>
    </subcellularLocation>
</comment>
<evidence type="ECO:0000256" key="7">
    <source>
        <dbReference type="ARBA" id="ARBA00023136"/>
    </source>
</evidence>
<dbReference type="Proteomes" id="UP001649381">
    <property type="component" value="Unassembled WGS sequence"/>
</dbReference>
<evidence type="ECO:0000313" key="11">
    <source>
        <dbReference type="Proteomes" id="UP001649381"/>
    </source>
</evidence>
<feature type="domain" description="ABC transmembrane type-1" evidence="9">
    <location>
        <begin position="20"/>
        <end position="207"/>
    </location>
</feature>
<dbReference type="InterPro" id="IPR010065">
    <property type="entry name" value="AA_ABC_transptr_permease_3TM"/>
</dbReference>
<reference evidence="10 11" key="1">
    <citation type="submission" date="2022-01" db="EMBL/GenBank/DDBJ databases">
        <title>Alkalihalobacillus sp. EGI L200015, a novel bacterium isolated from a salt lake sediment.</title>
        <authorList>
            <person name="Gao L."/>
            <person name="Fang B.-Z."/>
            <person name="Li W.-J."/>
        </authorList>
    </citation>
    <scope>NUCLEOTIDE SEQUENCE [LARGE SCALE GENOMIC DNA]</scope>
    <source>
        <strain evidence="10 11">KCTC 12718</strain>
    </source>
</reference>
<evidence type="ECO:0000256" key="8">
    <source>
        <dbReference type="RuleBase" id="RU363032"/>
    </source>
</evidence>
<evidence type="ECO:0000256" key="5">
    <source>
        <dbReference type="ARBA" id="ARBA00022970"/>
    </source>
</evidence>
<keyword evidence="2 8" id="KW-0813">Transport</keyword>
<comment type="caution">
    <text evidence="10">The sequence shown here is derived from an EMBL/GenBank/DDBJ whole genome shotgun (WGS) entry which is preliminary data.</text>
</comment>
<accession>A0ABS9GX24</accession>
<dbReference type="PANTHER" id="PTHR30614:SF0">
    <property type="entry name" value="L-CYSTINE TRANSPORT SYSTEM PERMEASE PROTEIN TCYL"/>
    <property type="match status" value="1"/>
</dbReference>
<dbReference type="Gene3D" id="1.10.3720.10">
    <property type="entry name" value="MetI-like"/>
    <property type="match status" value="1"/>
</dbReference>
<dbReference type="CDD" id="cd06261">
    <property type="entry name" value="TM_PBP2"/>
    <property type="match status" value="1"/>
</dbReference>
<comment type="similarity">
    <text evidence="8">Belongs to the binding-protein-dependent transport system permease family.</text>
</comment>
<sequence>MNNDVINLLVNSLPLLLEGAQITIFLSVVSIFGALFIGLIIAVMRISNIKILSWLARFYVSFFRGTPLLTQLLLIYFGLTWLYAFTGIQAAIIGLILHFSAYISESYRASIQSISKGQWEAGYSLGMSTARVFKEVIMPQAWRRSIPPVWNSLIDIVKASSLASVLAVEELTGLADQIAASNLDVFWIFVEVLFIYWGLTTLLSLLQTYLEKKLDVNLQA</sequence>
<feature type="transmembrane region" description="Helical" evidence="8">
    <location>
        <begin position="83"/>
        <end position="103"/>
    </location>
</feature>
<dbReference type="PROSITE" id="PS50928">
    <property type="entry name" value="ABC_TM1"/>
    <property type="match status" value="1"/>
</dbReference>
<evidence type="ECO:0000256" key="1">
    <source>
        <dbReference type="ARBA" id="ARBA00004651"/>
    </source>
</evidence>
<evidence type="ECO:0000256" key="2">
    <source>
        <dbReference type="ARBA" id="ARBA00022448"/>
    </source>
</evidence>
<proteinExistence type="inferred from homology"/>
<keyword evidence="5" id="KW-0029">Amino-acid transport</keyword>
<dbReference type="PANTHER" id="PTHR30614">
    <property type="entry name" value="MEMBRANE COMPONENT OF AMINO ACID ABC TRANSPORTER"/>
    <property type="match status" value="1"/>
</dbReference>
<feature type="transmembrane region" description="Helical" evidence="8">
    <location>
        <begin position="20"/>
        <end position="44"/>
    </location>
</feature>
<name>A0ABS9GX24_9BACL</name>
<keyword evidence="11" id="KW-1185">Reference proteome</keyword>
<protein>
    <submittedName>
        <fullName evidence="10">Amino acid ABC transporter permease</fullName>
    </submittedName>
</protein>
<evidence type="ECO:0000256" key="6">
    <source>
        <dbReference type="ARBA" id="ARBA00022989"/>
    </source>
</evidence>
<feature type="transmembrane region" description="Helical" evidence="8">
    <location>
        <begin position="56"/>
        <end position="77"/>
    </location>
</feature>